<dbReference type="PANTHER" id="PTHR13604:SF0">
    <property type="entry name" value="ABASIC SITE PROCESSING PROTEIN HMCES"/>
    <property type="match status" value="1"/>
</dbReference>
<dbReference type="GO" id="GO:0106300">
    <property type="term" value="P:protein-DNA covalent cross-linking repair"/>
    <property type="evidence" value="ECO:0007669"/>
    <property type="project" value="InterPro"/>
</dbReference>
<accession>A0A085K0G0</accession>
<reference evidence="9 10" key="1">
    <citation type="submission" date="2019-12" db="EMBL/GenBank/DDBJ databases">
        <title>Functional and genomic insights into the Sphingobium yanoikuyae YC-JY1, a bacterium efficiently degrading bisphenol A.</title>
        <authorList>
            <person name="Jia Y."/>
            <person name="Li X."/>
            <person name="Wang J."/>
            <person name="Eltoukhy A."/>
            <person name="Lamraoui I."/>
            <person name="Yan Y."/>
        </authorList>
    </citation>
    <scope>NUCLEOTIDE SEQUENCE [LARGE SCALE GENOMIC DNA]</scope>
    <source>
        <strain evidence="9 10">YC-JY1</strain>
    </source>
</reference>
<evidence type="ECO:0000256" key="7">
    <source>
        <dbReference type="ARBA" id="ARBA00023239"/>
    </source>
</evidence>
<evidence type="ECO:0000256" key="8">
    <source>
        <dbReference type="RuleBase" id="RU364100"/>
    </source>
</evidence>
<dbReference type="InterPro" id="IPR036590">
    <property type="entry name" value="SRAP-like"/>
</dbReference>
<keyword evidence="5" id="KW-0190">Covalent protein-DNA linkage</keyword>
<keyword evidence="6" id="KW-0238">DNA-binding</keyword>
<dbReference type="AlphaFoldDB" id="A0A085K0G0"/>
<keyword evidence="3" id="KW-0227">DNA damage</keyword>
<organism evidence="9 10">
    <name type="scientific">Sphingobium yanoikuyae</name>
    <name type="common">Sphingomonas yanoikuyae</name>
    <dbReference type="NCBI Taxonomy" id="13690"/>
    <lineage>
        <taxon>Bacteria</taxon>
        <taxon>Pseudomonadati</taxon>
        <taxon>Pseudomonadota</taxon>
        <taxon>Alphaproteobacteria</taxon>
        <taxon>Sphingomonadales</taxon>
        <taxon>Sphingomonadaceae</taxon>
        <taxon>Sphingobium</taxon>
    </lineage>
</organism>
<dbReference type="InterPro" id="IPR003738">
    <property type="entry name" value="SRAP"/>
</dbReference>
<dbReference type="Proteomes" id="UP000464086">
    <property type="component" value="Chromosome"/>
</dbReference>
<protein>
    <recommendedName>
        <fullName evidence="8">Abasic site processing protein</fullName>
        <ecNumber evidence="8">3.4.-.-</ecNumber>
    </recommendedName>
</protein>
<gene>
    <name evidence="9" type="ORF">GS397_21585</name>
</gene>
<dbReference type="GO" id="GO:0003697">
    <property type="term" value="F:single-stranded DNA binding"/>
    <property type="evidence" value="ECO:0007669"/>
    <property type="project" value="InterPro"/>
</dbReference>
<evidence type="ECO:0000256" key="4">
    <source>
        <dbReference type="ARBA" id="ARBA00022801"/>
    </source>
</evidence>
<dbReference type="EMBL" id="CP047218">
    <property type="protein sequence ID" value="QHD69391.1"/>
    <property type="molecule type" value="Genomic_DNA"/>
</dbReference>
<dbReference type="Pfam" id="PF02586">
    <property type="entry name" value="SRAP"/>
    <property type="match status" value="1"/>
</dbReference>
<evidence type="ECO:0000256" key="2">
    <source>
        <dbReference type="ARBA" id="ARBA00022670"/>
    </source>
</evidence>
<evidence type="ECO:0000256" key="6">
    <source>
        <dbReference type="ARBA" id="ARBA00023125"/>
    </source>
</evidence>
<name>A0A085K0G0_SPHYA</name>
<dbReference type="EC" id="3.4.-.-" evidence="8"/>
<evidence type="ECO:0000256" key="5">
    <source>
        <dbReference type="ARBA" id="ARBA00023124"/>
    </source>
</evidence>
<evidence type="ECO:0000256" key="3">
    <source>
        <dbReference type="ARBA" id="ARBA00022763"/>
    </source>
</evidence>
<proteinExistence type="inferred from homology"/>
<keyword evidence="7" id="KW-0456">Lyase</keyword>
<comment type="similarity">
    <text evidence="1 8">Belongs to the SOS response-associated peptidase family.</text>
</comment>
<evidence type="ECO:0000256" key="1">
    <source>
        <dbReference type="ARBA" id="ARBA00008136"/>
    </source>
</evidence>
<dbReference type="PANTHER" id="PTHR13604">
    <property type="entry name" value="DC12-RELATED"/>
    <property type="match status" value="1"/>
</dbReference>
<dbReference type="RefSeq" id="WP_004212784.1">
    <property type="nucleotide sequence ID" value="NZ_CAIGKD010000008.1"/>
</dbReference>
<dbReference type="SUPFAM" id="SSF143081">
    <property type="entry name" value="BB1717-like"/>
    <property type="match status" value="1"/>
</dbReference>
<dbReference type="Gene3D" id="3.90.1680.10">
    <property type="entry name" value="SOS response associated peptidase-like"/>
    <property type="match status" value="1"/>
</dbReference>
<keyword evidence="4 8" id="KW-0378">Hydrolase</keyword>
<dbReference type="GO" id="GO:0016829">
    <property type="term" value="F:lyase activity"/>
    <property type="evidence" value="ECO:0007669"/>
    <property type="project" value="UniProtKB-KW"/>
</dbReference>
<evidence type="ECO:0000313" key="10">
    <source>
        <dbReference type="Proteomes" id="UP000464086"/>
    </source>
</evidence>
<sequence length="214" mass="24112">MCNLYTVRKSAAEVAAHFGVAAPASFNTPEETLPGYPGMVVREADGERVLESMVWGFPRPMKSKKTGVPIKPKPVNNIADLTNFMWRGIAPKPQWRCLIPLTGFAEAEGEKGSMTRTWFRVKDAPIFAWAGMWRHSDEWGAVYSGLMTDANAAIAPVHNRMPVLLQEDEYDRWLHGSLADVEAFRDRVFPDKLIEMDRTTELWSRRAAKSAETN</sequence>
<dbReference type="GO" id="GO:0006508">
    <property type="term" value="P:proteolysis"/>
    <property type="evidence" value="ECO:0007669"/>
    <property type="project" value="UniProtKB-KW"/>
</dbReference>
<keyword evidence="2 8" id="KW-0645">Protease</keyword>
<evidence type="ECO:0000313" key="9">
    <source>
        <dbReference type="EMBL" id="QHD69391.1"/>
    </source>
</evidence>
<dbReference type="GO" id="GO:0008233">
    <property type="term" value="F:peptidase activity"/>
    <property type="evidence" value="ECO:0007669"/>
    <property type="project" value="UniProtKB-KW"/>
</dbReference>